<evidence type="ECO:0000313" key="10">
    <source>
        <dbReference type="EMBL" id="KYG64970.1"/>
    </source>
</evidence>
<keyword evidence="6 7" id="KW-0472">Membrane</keyword>
<evidence type="ECO:0000256" key="7">
    <source>
        <dbReference type="SAM" id="Phobius"/>
    </source>
</evidence>
<evidence type="ECO:0000259" key="8">
    <source>
        <dbReference type="Pfam" id="PF02687"/>
    </source>
</evidence>
<protein>
    <submittedName>
        <fullName evidence="10">Lipoprotein-releasing protein</fullName>
    </submittedName>
</protein>
<dbReference type="PANTHER" id="PTHR30489:SF0">
    <property type="entry name" value="LIPOPROTEIN-RELEASING SYSTEM TRANSMEMBRANE PROTEIN LOLE"/>
    <property type="match status" value="1"/>
</dbReference>
<comment type="similarity">
    <text evidence="2">Belongs to the ABC-4 integral membrane protein family. LolC/E subfamily.</text>
</comment>
<feature type="transmembrane region" description="Helical" evidence="7">
    <location>
        <begin position="316"/>
        <end position="349"/>
    </location>
</feature>
<dbReference type="PANTHER" id="PTHR30489">
    <property type="entry name" value="LIPOPROTEIN-RELEASING SYSTEM TRANSMEMBRANE PROTEIN LOLE"/>
    <property type="match status" value="1"/>
</dbReference>
<evidence type="ECO:0000313" key="11">
    <source>
        <dbReference type="Proteomes" id="UP000075320"/>
    </source>
</evidence>
<keyword evidence="5 7" id="KW-1133">Transmembrane helix</keyword>
<keyword evidence="10" id="KW-0449">Lipoprotein</keyword>
<dbReference type="GO" id="GO:0044874">
    <property type="term" value="P:lipoprotein localization to outer membrane"/>
    <property type="evidence" value="ECO:0007669"/>
    <property type="project" value="TreeGrafter"/>
</dbReference>
<dbReference type="AlphaFoldDB" id="A0A150WLW8"/>
<comment type="caution">
    <text evidence="10">The sequence shown here is derived from an EMBL/GenBank/DDBJ whole genome shotgun (WGS) entry which is preliminary data.</text>
</comment>
<dbReference type="Proteomes" id="UP000075320">
    <property type="component" value="Unassembled WGS sequence"/>
</dbReference>
<sequence length="409" mass="45168">MNKSLAWLSWRLLLSRSTLFGGSAPLSLLGLVLGVAALVASMAVMSGFETTLKNAMADVSGHAQVVKRSRFPDDWQKLEERIKKAEPTLESSSRFVFIEAVLAHHGHISGVLLQGVDPDRVNKVLNFRSRTMAGSTDLTGESEVPLALIGKGLAAKMSLQPGDRFRVVVPVADAVDPSKFQRRVGEFQVQGILDLGKYEWNERFIVTDLKAAQKVADIGDRYSGLLLKFQDVDYARKAALNLSGVLGTPYWVRDWHDSNENLFEAVRVERPGIFMVVLIITFVAAFNISATLFVSVVRRYKDIAILKTVGLSRKDIIRIFAFQGVFMGAIGLFFGFILGFILCLMFSFFQSRLGLISGEVYRIDGITVNIRFIDCIAIVIATLLICFIATLAPARRGGNLSPMEGLRNE</sequence>
<organism evidence="10 11">
    <name type="scientific">Bdellovibrio bacteriovorus</name>
    <dbReference type="NCBI Taxonomy" id="959"/>
    <lineage>
        <taxon>Bacteria</taxon>
        <taxon>Pseudomonadati</taxon>
        <taxon>Bdellovibrionota</taxon>
        <taxon>Bdellovibrionia</taxon>
        <taxon>Bdellovibrionales</taxon>
        <taxon>Pseudobdellovibrionaceae</taxon>
        <taxon>Bdellovibrio</taxon>
    </lineage>
</organism>
<accession>A0A150WLW8</accession>
<dbReference type="OrthoDB" id="5290503at2"/>
<keyword evidence="4 7" id="KW-0812">Transmembrane</keyword>
<dbReference type="Pfam" id="PF12704">
    <property type="entry name" value="MacB_PCD"/>
    <property type="match status" value="1"/>
</dbReference>
<dbReference type="EMBL" id="LUKE01000002">
    <property type="protein sequence ID" value="KYG64970.1"/>
    <property type="molecule type" value="Genomic_DNA"/>
</dbReference>
<dbReference type="GO" id="GO:0098797">
    <property type="term" value="C:plasma membrane protein complex"/>
    <property type="evidence" value="ECO:0007669"/>
    <property type="project" value="TreeGrafter"/>
</dbReference>
<reference evidence="10 11" key="1">
    <citation type="submission" date="2016-03" db="EMBL/GenBank/DDBJ databases">
        <authorList>
            <person name="Ploux O."/>
        </authorList>
    </citation>
    <scope>NUCLEOTIDE SEQUENCE [LARGE SCALE GENOMIC DNA]</scope>
    <source>
        <strain evidence="10 11">R0</strain>
    </source>
</reference>
<proteinExistence type="inferred from homology"/>
<comment type="subcellular location">
    <subcellularLocation>
        <location evidence="1">Cell membrane</location>
        <topology evidence="1">Multi-pass membrane protein</topology>
    </subcellularLocation>
</comment>
<evidence type="ECO:0000259" key="9">
    <source>
        <dbReference type="Pfam" id="PF12704"/>
    </source>
</evidence>
<feature type="transmembrane region" description="Helical" evidence="7">
    <location>
        <begin position="31"/>
        <end position="48"/>
    </location>
</feature>
<evidence type="ECO:0000256" key="4">
    <source>
        <dbReference type="ARBA" id="ARBA00022692"/>
    </source>
</evidence>
<dbReference type="Pfam" id="PF02687">
    <property type="entry name" value="FtsX"/>
    <property type="match status" value="1"/>
</dbReference>
<name>A0A150WLW8_BDEBC</name>
<evidence type="ECO:0000256" key="3">
    <source>
        <dbReference type="ARBA" id="ARBA00022475"/>
    </source>
</evidence>
<feature type="transmembrane region" description="Helical" evidence="7">
    <location>
        <begin position="369"/>
        <end position="392"/>
    </location>
</feature>
<evidence type="ECO:0000256" key="5">
    <source>
        <dbReference type="ARBA" id="ARBA00022989"/>
    </source>
</evidence>
<feature type="transmembrane region" description="Helical" evidence="7">
    <location>
        <begin position="272"/>
        <end position="296"/>
    </location>
</feature>
<keyword evidence="11" id="KW-1185">Reference proteome</keyword>
<keyword evidence="3" id="KW-1003">Cell membrane</keyword>
<feature type="domain" description="MacB-like periplasmic core" evidence="9">
    <location>
        <begin position="26"/>
        <end position="233"/>
    </location>
</feature>
<evidence type="ECO:0000256" key="2">
    <source>
        <dbReference type="ARBA" id="ARBA00005236"/>
    </source>
</evidence>
<dbReference type="RefSeq" id="WP_061835482.1">
    <property type="nucleotide sequence ID" value="NZ_LUKE01000002.1"/>
</dbReference>
<gene>
    <name evidence="10" type="ORF">AZI86_12305</name>
</gene>
<dbReference type="InterPro" id="IPR051447">
    <property type="entry name" value="Lipoprotein-release_system"/>
</dbReference>
<evidence type="ECO:0000256" key="6">
    <source>
        <dbReference type="ARBA" id="ARBA00023136"/>
    </source>
</evidence>
<feature type="domain" description="ABC3 transporter permease C-terminal" evidence="8">
    <location>
        <begin position="275"/>
        <end position="402"/>
    </location>
</feature>
<evidence type="ECO:0000256" key="1">
    <source>
        <dbReference type="ARBA" id="ARBA00004651"/>
    </source>
</evidence>
<dbReference type="InterPro" id="IPR025857">
    <property type="entry name" value="MacB_PCD"/>
</dbReference>
<dbReference type="InterPro" id="IPR003838">
    <property type="entry name" value="ABC3_permease_C"/>
</dbReference>